<dbReference type="GO" id="GO:0005684">
    <property type="term" value="C:U2-type spliceosomal complex"/>
    <property type="evidence" value="ECO:0007669"/>
    <property type="project" value="TreeGrafter"/>
</dbReference>
<feature type="domain" description="CBF1-interacting co-repressor CIR N-terminal" evidence="10">
    <location>
        <begin position="11"/>
        <end position="47"/>
    </location>
</feature>
<sequence length="471" mass="56228">MGGGDLNLKKSWHPLTYKNQERIWKEKQKAEAERKKIEQMQKELAREKEREEFQRLQEATGHRKASNRLEWMYTAPTANGGQPVSEELEAYLLGKKSIDKILVAKAENELQQLDDKFKVTGGAKGFEFSNRNANNERDTHAKNREDPLFMIRQKEKEVIQSILKNPLKMNEIHKKNEAKKRLKTKENGKDKGRDRDRDRDRDREDRGDRKERKHRRHKEDERDRDGKREKNKTYKGETKQEKDNDRYKRRRHEDTDSDTDQHLDKNKRDRKYSDENGEEKRHYESSRHRRYRGGRSRSASQSRSRSPVENRYGSKSSHSSKYRKDARDDRYSSHRNSHDHTGSRGSQTEKRQYSRDGGTSYSDRIKKNDTSANSHDYEQERKERREKLLLEMTKNAHAVEKSRKDYIEHIEKEETKESKLLDEERIRHAKRGTTTKYLEEVTNSVYNNAGATTLYDRLQQRKTRLSKEEDM</sequence>
<dbReference type="OrthoDB" id="21123at2759"/>
<feature type="compositionally biased region" description="Basic and acidic residues" evidence="9">
    <location>
        <begin position="134"/>
        <end position="148"/>
    </location>
</feature>
<accession>A0A1R1PZ76</accession>
<organism evidence="11 12">
    <name type="scientific">Zancudomyces culisetae</name>
    <name type="common">Gut fungus</name>
    <name type="synonym">Smittium culisetae</name>
    <dbReference type="NCBI Taxonomy" id="1213189"/>
    <lineage>
        <taxon>Eukaryota</taxon>
        <taxon>Fungi</taxon>
        <taxon>Fungi incertae sedis</taxon>
        <taxon>Zoopagomycota</taxon>
        <taxon>Kickxellomycotina</taxon>
        <taxon>Harpellomycetes</taxon>
        <taxon>Harpellales</taxon>
        <taxon>Legeriomycetaceae</taxon>
        <taxon>Zancudomyces</taxon>
    </lineage>
</organism>
<dbReference type="SMART" id="SM01083">
    <property type="entry name" value="Cir_N"/>
    <property type="match status" value="1"/>
</dbReference>
<dbReference type="InterPro" id="IPR051376">
    <property type="entry name" value="CWC25_splicing_factor"/>
</dbReference>
<dbReference type="PANTHER" id="PTHR16196">
    <property type="entry name" value="CELL CYCLE CONTROL PROTEIN CWF25"/>
    <property type="match status" value="1"/>
</dbReference>
<evidence type="ECO:0000259" key="10">
    <source>
        <dbReference type="SMART" id="SM01083"/>
    </source>
</evidence>
<comment type="similarity">
    <text evidence="2">Belongs to the CWC25 family.</text>
</comment>
<feature type="compositionally biased region" description="Basic and acidic residues" evidence="9">
    <location>
        <begin position="259"/>
        <end position="286"/>
    </location>
</feature>
<keyword evidence="5 8" id="KW-0175">Coiled coil</keyword>
<feature type="region of interest" description="Disordered" evidence="9">
    <location>
        <begin position="162"/>
        <end position="384"/>
    </location>
</feature>
<dbReference type="Pfam" id="PF10197">
    <property type="entry name" value="Cir_N"/>
    <property type="match status" value="1"/>
</dbReference>
<dbReference type="EMBL" id="LSSK01000009">
    <property type="protein sequence ID" value="OMH86246.1"/>
    <property type="molecule type" value="Genomic_DNA"/>
</dbReference>
<dbReference type="InterPro" id="IPR019339">
    <property type="entry name" value="CIR_N_dom"/>
</dbReference>
<feature type="region of interest" description="Disordered" evidence="9">
    <location>
        <begin position="125"/>
        <end position="148"/>
    </location>
</feature>
<keyword evidence="12" id="KW-1185">Reference proteome</keyword>
<protein>
    <submittedName>
        <fullName evidence="11">Pre-mRNA-splicing factor cwf25</fullName>
    </submittedName>
</protein>
<keyword evidence="7" id="KW-0539">Nucleus</keyword>
<feature type="compositionally biased region" description="Basic and acidic residues" evidence="9">
    <location>
        <begin position="363"/>
        <end position="384"/>
    </location>
</feature>
<dbReference type="PANTHER" id="PTHR16196:SF0">
    <property type="entry name" value="PRE-MRNA-SPLICING FACTOR CWC25 HOMOLOG"/>
    <property type="match status" value="1"/>
</dbReference>
<keyword evidence="6" id="KW-0508">mRNA splicing</keyword>
<comment type="subcellular location">
    <subcellularLocation>
        <location evidence="1">Nucleus</location>
    </subcellularLocation>
</comment>
<name>A0A1R1PZ76_ZANCU</name>
<evidence type="ECO:0000256" key="3">
    <source>
        <dbReference type="ARBA" id="ARBA00022664"/>
    </source>
</evidence>
<dbReference type="GO" id="GO:0000398">
    <property type="term" value="P:mRNA splicing, via spliceosome"/>
    <property type="evidence" value="ECO:0007669"/>
    <property type="project" value="TreeGrafter"/>
</dbReference>
<evidence type="ECO:0000313" key="11">
    <source>
        <dbReference type="EMBL" id="OMH86246.1"/>
    </source>
</evidence>
<comment type="caution">
    <text evidence="11">The sequence shown here is derived from an EMBL/GenBank/DDBJ whole genome shotgun (WGS) entry which is preliminary data.</text>
</comment>
<feature type="compositionally biased region" description="Basic and acidic residues" evidence="9">
    <location>
        <begin position="322"/>
        <end position="354"/>
    </location>
</feature>
<proteinExistence type="inferred from homology"/>
<gene>
    <name evidence="11" type="ORF">AX774_g137</name>
</gene>
<evidence type="ECO:0000256" key="4">
    <source>
        <dbReference type="ARBA" id="ARBA00022728"/>
    </source>
</evidence>
<dbReference type="InterPro" id="IPR022209">
    <property type="entry name" value="CWC25"/>
</dbReference>
<feature type="compositionally biased region" description="Basic and acidic residues" evidence="9">
    <location>
        <begin position="184"/>
        <end position="210"/>
    </location>
</feature>
<dbReference type="Proteomes" id="UP000188320">
    <property type="component" value="Unassembled WGS sequence"/>
</dbReference>
<evidence type="ECO:0000256" key="9">
    <source>
        <dbReference type="SAM" id="MobiDB-lite"/>
    </source>
</evidence>
<evidence type="ECO:0000256" key="5">
    <source>
        <dbReference type="ARBA" id="ARBA00023054"/>
    </source>
</evidence>
<feature type="compositionally biased region" description="Low complexity" evidence="9">
    <location>
        <begin position="296"/>
        <end position="305"/>
    </location>
</feature>
<feature type="coiled-coil region" evidence="8">
    <location>
        <begin position="23"/>
        <end position="57"/>
    </location>
</feature>
<keyword evidence="3" id="KW-0507">mRNA processing</keyword>
<dbReference type="AlphaFoldDB" id="A0A1R1PZ76"/>
<keyword evidence="4" id="KW-0747">Spliceosome</keyword>
<evidence type="ECO:0000313" key="12">
    <source>
        <dbReference type="Proteomes" id="UP000188320"/>
    </source>
</evidence>
<evidence type="ECO:0000256" key="6">
    <source>
        <dbReference type="ARBA" id="ARBA00023187"/>
    </source>
</evidence>
<evidence type="ECO:0000256" key="1">
    <source>
        <dbReference type="ARBA" id="ARBA00004123"/>
    </source>
</evidence>
<evidence type="ECO:0000256" key="8">
    <source>
        <dbReference type="SAM" id="Coils"/>
    </source>
</evidence>
<dbReference type="Pfam" id="PF12542">
    <property type="entry name" value="CWC25"/>
    <property type="match status" value="1"/>
</dbReference>
<evidence type="ECO:0000256" key="7">
    <source>
        <dbReference type="ARBA" id="ARBA00023242"/>
    </source>
</evidence>
<feature type="compositionally biased region" description="Basic and acidic residues" evidence="9">
    <location>
        <begin position="218"/>
        <end position="246"/>
    </location>
</feature>
<reference evidence="12" key="1">
    <citation type="submission" date="2017-01" db="EMBL/GenBank/DDBJ databases">
        <authorList>
            <person name="Wang Y."/>
            <person name="White M."/>
            <person name="Kvist S."/>
            <person name="Moncalvo J.-M."/>
        </authorList>
    </citation>
    <scope>NUCLEOTIDE SEQUENCE [LARGE SCALE GENOMIC DNA]</scope>
    <source>
        <strain evidence="12">COL-18-3</strain>
    </source>
</reference>
<evidence type="ECO:0000256" key="2">
    <source>
        <dbReference type="ARBA" id="ARBA00006695"/>
    </source>
</evidence>